<dbReference type="InterPro" id="IPR016040">
    <property type="entry name" value="NAD(P)-bd_dom"/>
</dbReference>
<feature type="domain" description="NAD(P)-binding" evidence="2">
    <location>
        <begin position="51"/>
        <end position="281"/>
    </location>
</feature>
<dbReference type="GO" id="GO:0042602">
    <property type="term" value="F:riboflavin reductase (NADPH) activity"/>
    <property type="evidence" value="ECO:0000318"/>
    <property type="project" value="GO_Central"/>
</dbReference>
<protein>
    <recommendedName>
        <fullName evidence="2">NAD(P)-binding domain-containing protein</fullName>
    </recommendedName>
</protein>
<comment type="similarity">
    <text evidence="1">Belongs to the avfA family.</text>
</comment>
<dbReference type="KEGG" id="ncr:NCU07341"/>
<gene>
    <name evidence="3" type="ORF">NCU07341</name>
</gene>
<dbReference type="PANTHER" id="PTHR43355">
    <property type="entry name" value="FLAVIN REDUCTASE (NADPH)"/>
    <property type="match status" value="1"/>
</dbReference>
<dbReference type="OMA" id="MLPLYHW"/>
<accession>Q7SA22</accession>
<sequence>MSTSTSTSTQATKPILFISATGGIALATLRRCLASSNSFNQPNQPINHPSLTITVLARSPSRLQFLLTPTELSSPSLRIIQGNAHSPSDLVPLLTHPSDPTTLVDIVITSIGGKPDLKKLGIDDPHVCETGARALLSALDQVRRAASLHVPPNNPASVVCGNSTSSSREVEEARRKHKPYIITLSAAGASTVHRDYPLPLYPLYALLLRKPLKDKRAMENVFVESDEKTRWTVVRPSMLTDGPEIGLEKVRIGVEDLQSKKLEGDKVVGYTISREDTGVWIFERLVVGDDGEKYLGKALTITY</sequence>
<dbReference type="InterPro" id="IPR036291">
    <property type="entry name" value="NAD(P)-bd_dom_sf"/>
</dbReference>
<dbReference type="GO" id="GO:0004074">
    <property type="term" value="F:biliverdin reductase [NAD(P)H] activity"/>
    <property type="evidence" value="ECO:0000318"/>
    <property type="project" value="GO_Central"/>
</dbReference>
<dbReference type="Proteomes" id="UP000001805">
    <property type="component" value="Chromosome 4, Linkage Group IV"/>
</dbReference>
<evidence type="ECO:0000313" key="4">
    <source>
        <dbReference type="Proteomes" id="UP000001805"/>
    </source>
</evidence>
<dbReference type="STRING" id="367110.Q7SA22"/>
<keyword evidence="4" id="KW-1185">Reference proteome</keyword>
<dbReference type="RefSeq" id="XP_962499.1">
    <property type="nucleotide sequence ID" value="XM_957406.1"/>
</dbReference>
<evidence type="ECO:0000256" key="1">
    <source>
        <dbReference type="ARBA" id="ARBA00038376"/>
    </source>
</evidence>
<dbReference type="AlphaFoldDB" id="Q7SA22"/>
<dbReference type="HOGENOM" id="CLU_066707_0_0_1"/>
<dbReference type="VEuPathDB" id="FungiDB:NCU07341"/>
<dbReference type="PANTHER" id="PTHR43355:SF2">
    <property type="entry name" value="FLAVIN REDUCTASE (NADPH)"/>
    <property type="match status" value="1"/>
</dbReference>
<evidence type="ECO:0000313" key="3">
    <source>
        <dbReference type="EMBL" id="EAA33263.1"/>
    </source>
</evidence>
<evidence type="ECO:0000259" key="2">
    <source>
        <dbReference type="Pfam" id="PF13460"/>
    </source>
</evidence>
<dbReference type="SUPFAM" id="SSF51735">
    <property type="entry name" value="NAD(P)-binding Rossmann-fold domains"/>
    <property type="match status" value="1"/>
</dbReference>
<dbReference type="InParanoid" id="Q7SA22"/>
<dbReference type="GeneID" id="3878647"/>
<dbReference type="Pfam" id="PF13460">
    <property type="entry name" value="NAD_binding_10"/>
    <property type="match status" value="1"/>
</dbReference>
<dbReference type="OrthoDB" id="63935at2759"/>
<dbReference type="InterPro" id="IPR051606">
    <property type="entry name" value="Polyketide_Oxido-like"/>
</dbReference>
<name>Q7SA22_NEUCR</name>
<dbReference type="PaxDb" id="5141-EFNCRP00000007135"/>
<reference evidence="3 4" key="1">
    <citation type="journal article" date="2003" name="Nature">
        <title>The genome sequence of the filamentous fungus Neurospora crassa.</title>
        <authorList>
            <person name="Galagan J.E."/>
            <person name="Calvo S.E."/>
            <person name="Borkovich K.A."/>
            <person name="Selker E.U."/>
            <person name="Read N.D."/>
            <person name="Jaffe D."/>
            <person name="FitzHugh W."/>
            <person name="Ma L.J."/>
            <person name="Smirnov S."/>
            <person name="Purcell S."/>
            <person name="Rehman B."/>
            <person name="Elkins T."/>
            <person name="Engels R."/>
            <person name="Wang S."/>
            <person name="Nielsen C.B."/>
            <person name="Butler J."/>
            <person name="Endrizzi M."/>
            <person name="Qui D."/>
            <person name="Ianakiev P."/>
            <person name="Bell-Pedersen D."/>
            <person name="Nelson M.A."/>
            <person name="Werner-Washburne M."/>
            <person name="Selitrennikoff C.P."/>
            <person name="Kinsey J.A."/>
            <person name="Braun E.L."/>
            <person name="Zelter A."/>
            <person name="Schulte U."/>
            <person name="Kothe G.O."/>
            <person name="Jedd G."/>
            <person name="Mewes W."/>
            <person name="Staben C."/>
            <person name="Marcotte E."/>
            <person name="Greenberg D."/>
            <person name="Roy A."/>
            <person name="Foley K."/>
            <person name="Naylor J."/>
            <person name="Stange-Thomann N."/>
            <person name="Barrett R."/>
            <person name="Gnerre S."/>
            <person name="Kamal M."/>
            <person name="Kamvysselis M."/>
            <person name="Mauceli E."/>
            <person name="Bielke C."/>
            <person name="Rudd S."/>
            <person name="Frishman D."/>
            <person name="Krystofova S."/>
            <person name="Rasmussen C."/>
            <person name="Metzenberg R.L."/>
            <person name="Perkins D.D."/>
            <person name="Kroken S."/>
            <person name="Cogoni C."/>
            <person name="Macino G."/>
            <person name="Catcheside D."/>
            <person name="Li W."/>
            <person name="Pratt R.J."/>
            <person name="Osmani S.A."/>
            <person name="DeSouza C.P."/>
            <person name="Glass L."/>
            <person name="Orbach M.J."/>
            <person name="Berglund J.A."/>
            <person name="Voelker R."/>
            <person name="Yarden O."/>
            <person name="Plamann M."/>
            <person name="Seiler S."/>
            <person name="Dunlap J."/>
            <person name="Radford A."/>
            <person name="Aramayo R."/>
            <person name="Natvig D.O."/>
            <person name="Alex L.A."/>
            <person name="Mannhaupt G."/>
            <person name="Ebbole D.J."/>
            <person name="Freitag M."/>
            <person name="Paulsen I."/>
            <person name="Sachs M.S."/>
            <person name="Lander E.S."/>
            <person name="Nusbaum C."/>
            <person name="Birren B."/>
        </authorList>
    </citation>
    <scope>NUCLEOTIDE SEQUENCE [LARGE SCALE GENOMIC DNA]</scope>
    <source>
        <strain evidence="4">ATCC 24698 / 74-OR23-1A / CBS 708.71 / DSM 1257 / FGSC 987</strain>
    </source>
</reference>
<organism evidence="3 4">
    <name type="scientific">Neurospora crassa (strain ATCC 24698 / 74-OR23-1A / CBS 708.71 / DSM 1257 / FGSC 987)</name>
    <dbReference type="NCBI Taxonomy" id="367110"/>
    <lineage>
        <taxon>Eukaryota</taxon>
        <taxon>Fungi</taxon>
        <taxon>Dikarya</taxon>
        <taxon>Ascomycota</taxon>
        <taxon>Pezizomycotina</taxon>
        <taxon>Sordariomycetes</taxon>
        <taxon>Sordariomycetidae</taxon>
        <taxon>Sordariales</taxon>
        <taxon>Sordariaceae</taxon>
        <taxon>Neurospora</taxon>
    </lineage>
</organism>
<proteinExistence type="inferred from homology"/>
<dbReference type="Gene3D" id="3.40.50.720">
    <property type="entry name" value="NAD(P)-binding Rossmann-like Domain"/>
    <property type="match status" value="1"/>
</dbReference>
<dbReference type="EMBL" id="CM002239">
    <property type="protein sequence ID" value="EAA33263.1"/>
    <property type="molecule type" value="Genomic_DNA"/>
</dbReference>